<dbReference type="InterPro" id="IPR006652">
    <property type="entry name" value="Kelch_1"/>
</dbReference>
<feature type="transmembrane region" description="Helical" evidence="1">
    <location>
        <begin position="395"/>
        <end position="418"/>
    </location>
</feature>
<keyword evidence="2" id="KW-0732">Signal</keyword>
<keyword evidence="4" id="KW-1185">Reference proteome</keyword>
<evidence type="ECO:0000256" key="2">
    <source>
        <dbReference type="SAM" id="SignalP"/>
    </source>
</evidence>
<keyword evidence="1" id="KW-1133">Transmembrane helix</keyword>
<evidence type="ECO:0000256" key="1">
    <source>
        <dbReference type="SAM" id="Phobius"/>
    </source>
</evidence>
<dbReference type="InterPro" id="IPR015915">
    <property type="entry name" value="Kelch-typ_b-propeller"/>
</dbReference>
<organism evidence="3 4">
    <name type="scientific">Gigaspora margarita</name>
    <dbReference type="NCBI Taxonomy" id="4874"/>
    <lineage>
        <taxon>Eukaryota</taxon>
        <taxon>Fungi</taxon>
        <taxon>Fungi incertae sedis</taxon>
        <taxon>Mucoromycota</taxon>
        <taxon>Glomeromycotina</taxon>
        <taxon>Glomeromycetes</taxon>
        <taxon>Diversisporales</taxon>
        <taxon>Gigasporaceae</taxon>
        <taxon>Gigaspora</taxon>
    </lineage>
</organism>
<sequence>MKFISRKSFLIFMGLIIMSASDDIGPLASHCVVTYNDSIYIFGGTIGCESFALTNFFHQATPPFTQAKISWKPLSTINVMSVTDPGCIVDETRGLLFVLGGANKNINSTNPGLQVYNFNTQIWNEPQYSQNNFIPPDLITAGWGPRPVWLQPGIMFIWGAGSTAQFSYLLDINFTPWQWTVLSNNKSDIDPTKDAGVVTINGNVFIFGGFRMDDKSISNTLYMYSPKYGFITPQFKSPVPFNDGVIGVWNDKLSIIMLDTGATIMEVVDFDLKTFEFGKVNPPQTITKNITTTRNRGHGAQFSWSDSVFIYGGTGNYCSQPILDTWVVYNMSSQTWETTFNDIKHTNILSNNLTLPKVNGLDINNEVTGVQQSSSAVPHSTNAAASAATIANNNIITIILSSVIGILLIVFAVIFIYMKRIINQYKEYNAYPMVGNSEISATRVINI</sequence>
<name>A0A8H4B661_GIGMA</name>
<keyword evidence="1" id="KW-0472">Membrane</keyword>
<gene>
    <name evidence="3" type="ORF">F8M41_000008</name>
</gene>
<dbReference type="AlphaFoldDB" id="A0A8H4B661"/>
<feature type="signal peptide" evidence="2">
    <location>
        <begin position="1"/>
        <end position="21"/>
    </location>
</feature>
<evidence type="ECO:0000313" key="4">
    <source>
        <dbReference type="Proteomes" id="UP000439903"/>
    </source>
</evidence>
<feature type="chain" id="PRO_5034803980" description="Galactose oxidase" evidence="2">
    <location>
        <begin position="22"/>
        <end position="447"/>
    </location>
</feature>
<keyword evidence="1" id="KW-0812">Transmembrane</keyword>
<dbReference type="OrthoDB" id="2409526at2759"/>
<evidence type="ECO:0008006" key="5">
    <source>
        <dbReference type="Google" id="ProtNLM"/>
    </source>
</evidence>
<reference evidence="3 4" key="1">
    <citation type="journal article" date="2019" name="Environ. Microbiol.">
        <title>At the nexus of three kingdoms: the genome of the mycorrhizal fungus Gigaspora margarita provides insights into plant, endobacterial and fungal interactions.</title>
        <authorList>
            <person name="Venice F."/>
            <person name="Ghignone S."/>
            <person name="Salvioli di Fossalunga A."/>
            <person name="Amselem J."/>
            <person name="Novero M."/>
            <person name="Xianan X."/>
            <person name="Sedzielewska Toro K."/>
            <person name="Morin E."/>
            <person name="Lipzen A."/>
            <person name="Grigoriev I.V."/>
            <person name="Henrissat B."/>
            <person name="Martin F.M."/>
            <person name="Bonfante P."/>
        </authorList>
    </citation>
    <scope>NUCLEOTIDE SEQUENCE [LARGE SCALE GENOMIC DNA]</scope>
    <source>
        <strain evidence="3 4">BEG34</strain>
    </source>
</reference>
<protein>
    <recommendedName>
        <fullName evidence="5">Galactose oxidase</fullName>
    </recommendedName>
</protein>
<accession>A0A8H4B661</accession>
<dbReference type="EMBL" id="WTPW01000001">
    <property type="protein sequence ID" value="KAF0562500.1"/>
    <property type="molecule type" value="Genomic_DNA"/>
</dbReference>
<dbReference type="Proteomes" id="UP000439903">
    <property type="component" value="Unassembled WGS sequence"/>
</dbReference>
<comment type="caution">
    <text evidence="3">The sequence shown here is derived from an EMBL/GenBank/DDBJ whole genome shotgun (WGS) entry which is preliminary data.</text>
</comment>
<dbReference type="SUPFAM" id="SSF117281">
    <property type="entry name" value="Kelch motif"/>
    <property type="match status" value="1"/>
</dbReference>
<dbReference type="Gene3D" id="2.120.10.80">
    <property type="entry name" value="Kelch-type beta propeller"/>
    <property type="match status" value="2"/>
</dbReference>
<proteinExistence type="predicted"/>
<evidence type="ECO:0000313" key="3">
    <source>
        <dbReference type="EMBL" id="KAF0562500.1"/>
    </source>
</evidence>
<dbReference type="Pfam" id="PF01344">
    <property type="entry name" value="Kelch_1"/>
    <property type="match status" value="1"/>
</dbReference>